<dbReference type="AlphaFoldDB" id="A0A2T9Y0L0"/>
<dbReference type="STRING" id="133385.A0A2T9Y0L0"/>
<dbReference type="EMBL" id="MBFR01000784">
    <property type="protein sequence ID" value="PVU85853.1"/>
    <property type="molecule type" value="Genomic_DNA"/>
</dbReference>
<protein>
    <submittedName>
        <fullName evidence="2">Uncharacterized protein</fullName>
    </submittedName>
</protein>
<comment type="caution">
    <text evidence="2">The sequence shown here is derived from an EMBL/GenBank/DDBJ whole genome shotgun (WGS) entry which is preliminary data.</text>
</comment>
<feature type="compositionally biased region" description="Basic and acidic residues" evidence="1">
    <location>
        <begin position="314"/>
        <end position="325"/>
    </location>
</feature>
<keyword evidence="3" id="KW-1185">Reference proteome</keyword>
<sequence>FLKNQNIPAAIRLKVLQSVLIPIGTYGGELFGMSEVRTRPIQIITDKSLRLIANVSKATAINRLRTEFGISSINSICSRARERAYFKWPISKTWIADLIRFPLKSRSSTWVSDVRNVINDRSRILSWINKHEMQNSSSCINLQLLKIQTGSYWTTERPAKSELISKRYREKCPCCNVNAPKNIDHILLHCKRWAAIRSETIGQFIPRLFRICNHSNNELLTQAKIKLEKKSNVPLSMELETAKFMDSIRVARALILDGIKCSPTPLNQCPVEETDSDFEPKKSSLDNSSNKNTSDHGYNNDCENEFNDLGNLGNKDKFNNLGDKD</sequence>
<accession>A0A2T9Y0L0</accession>
<dbReference type="OrthoDB" id="5534248at2759"/>
<feature type="non-terminal residue" evidence="2">
    <location>
        <position position="1"/>
    </location>
</feature>
<dbReference type="Proteomes" id="UP000245383">
    <property type="component" value="Unassembled WGS sequence"/>
</dbReference>
<organism evidence="2 3">
    <name type="scientific">Smittium simulii</name>
    <dbReference type="NCBI Taxonomy" id="133385"/>
    <lineage>
        <taxon>Eukaryota</taxon>
        <taxon>Fungi</taxon>
        <taxon>Fungi incertae sedis</taxon>
        <taxon>Zoopagomycota</taxon>
        <taxon>Kickxellomycotina</taxon>
        <taxon>Harpellomycetes</taxon>
        <taxon>Harpellales</taxon>
        <taxon>Legeriomycetaceae</taxon>
        <taxon>Smittium</taxon>
    </lineage>
</organism>
<evidence type="ECO:0000313" key="3">
    <source>
        <dbReference type="Proteomes" id="UP000245383"/>
    </source>
</evidence>
<gene>
    <name evidence="2" type="ORF">BB561_006890</name>
</gene>
<proteinExistence type="predicted"/>
<feature type="region of interest" description="Disordered" evidence="1">
    <location>
        <begin position="272"/>
        <end position="325"/>
    </location>
</feature>
<evidence type="ECO:0000256" key="1">
    <source>
        <dbReference type="SAM" id="MobiDB-lite"/>
    </source>
</evidence>
<name>A0A2T9Y0L0_9FUNG</name>
<reference evidence="2 3" key="1">
    <citation type="journal article" date="2018" name="MBio">
        <title>Comparative Genomics Reveals the Core Gene Toolbox for the Fungus-Insect Symbiosis.</title>
        <authorList>
            <person name="Wang Y."/>
            <person name="Stata M."/>
            <person name="Wang W."/>
            <person name="Stajich J.E."/>
            <person name="White M.M."/>
            <person name="Moncalvo J.M."/>
        </authorList>
    </citation>
    <scope>NUCLEOTIDE SEQUENCE [LARGE SCALE GENOMIC DNA]</scope>
    <source>
        <strain evidence="2 3">SWE-8-4</strain>
    </source>
</reference>
<evidence type="ECO:0000313" key="2">
    <source>
        <dbReference type="EMBL" id="PVU85853.1"/>
    </source>
</evidence>